<dbReference type="Proteomes" id="UP000294364">
    <property type="component" value="Chromosome"/>
</dbReference>
<comment type="subcellular location">
    <subcellularLocation>
        <location evidence="4">Cytoplasm</location>
    </subcellularLocation>
    <subcellularLocation>
        <location evidence="4">Cell membrane</location>
        <topology evidence="4">Peripheral membrane protein</topology>
        <orientation evidence="4">Cytoplasmic side</orientation>
    </subcellularLocation>
</comment>
<dbReference type="NCBIfam" id="NF001246">
    <property type="entry name" value="PRK00218.1-2"/>
    <property type="match status" value="1"/>
</dbReference>
<dbReference type="EMBL" id="LR217698">
    <property type="protein sequence ID" value="VFP78965.1"/>
    <property type="molecule type" value="Genomic_DNA"/>
</dbReference>
<name>A0A451D0I2_9GAMM</name>
<keyword evidence="3 4" id="KW-0472">Membrane</keyword>
<dbReference type="GO" id="GO:0005737">
    <property type="term" value="C:cytoplasm"/>
    <property type="evidence" value="ECO:0007669"/>
    <property type="project" value="UniProtKB-SubCell"/>
</dbReference>
<dbReference type="HAMAP" id="MF_00695">
    <property type="entry name" value="HflD_protein"/>
    <property type="match status" value="1"/>
</dbReference>
<keyword evidence="1 4" id="KW-1003">Cell membrane</keyword>
<dbReference type="AlphaFoldDB" id="A0A451D0I2"/>
<dbReference type="InterPro" id="IPR035932">
    <property type="entry name" value="HflD-like_sf"/>
</dbReference>
<reference evidence="5 6" key="1">
    <citation type="submission" date="2019-02" db="EMBL/GenBank/DDBJ databases">
        <authorList>
            <person name="Manzano-Marin A."/>
            <person name="Manzano-Marin A."/>
        </authorList>
    </citation>
    <scope>NUCLEOTIDE SEQUENCE [LARGE SCALE GENOMIC DNA]</scope>
    <source>
        <strain evidence="5 6">ErCicurtihirsuta</strain>
    </source>
</reference>
<dbReference type="Pfam" id="PF04356">
    <property type="entry name" value="DUF489"/>
    <property type="match status" value="1"/>
</dbReference>
<sequence>MTVVKKHHDIAISFAGVCQATRLVQQLAHHGKCSTWALKISLNSLLDLNPVSTLSVFGNKTSNVQCGLETLIGLFNSRIYQNLTNEITHYIMGIMMLERQLQASKTALQNLSGSIINLSKQLDDDVIDSTKVISVIAEMYTNIIRPLGPCIKVSGSKTILENIYIQNQVRAILLAGVRSAVLWKQVGGNRLQLFFFRHRLVKVAKDILESLNKDNI</sequence>
<dbReference type="PANTHER" id="PTHR38100">
    <property type="entry name" value="HIGH FREQUENCY LYSOGENIZATION PROTEIN HFLD"/>
    <property type="match status" value="1"/>
</dbReference>
<dbReference type="SUPFAM" id="SSF101322">
    <property type="entry name" value="YcfC-like"/>
    <property type="match status" value="1"/>
</dbReference>
<evidence type="ECO:0000256" key="2">
    <source>
        <dbReference type="ARBA" id="ARBA00022490"/>
    </source>
</evidence>
<evidence type="ECO:0000256" key="4">
    <source>
        <dbReference type="HAMAP-Rule" id="MF_00695"/>
    </source>
</evidence>
<evidence type="ECO:0000256" key="1">
    <source>
        <dbReference type="ARBA" id="ARBA00022475"/>
    </source>
</evidence>
<dbReference type="NCBIfam" id="NF001248">
    <property type="entry name" value="PRK00218.1-4"/>
    <property type="match status" value="1"/>
</dbReference>
<comment type="similarity">
    <text evidence="4">Belongs to the HflD family.</text>
</comment>
<evidence type="ECO:0000256" key="3">
    <source>
        <dbReference type="ARBA" id="ARBA00023136"/>
    </source>
</evidence>
<organism evidence="5 6">
    <name type="scientific">Candidatus Erwinia haradaeae</name>
    <dbReference type="NCBI Taxonomy" id="1922217"/>
    <lineage>
        <taxon>Bacteria</taxon>
        <taxon>Pseudomonadati</taxon>
        <taxon>Pseudomonadota</taxon>
        <taxon>Gammaproteobacteria</taxon>
        <taxon>Enterobacterales</taxon>
        <taxon>Erwiniaceae</taxon>
        <taxon>Erwinia</taxon>
    </lineage>
</organism>
<dbReference type="Gene3D" id="1.10.3890.10">
    <property type="entry name" value="HflD-like"/>
    <property type="match status" value="1"/>
</dbReference>
<protein>
    <recommendedName>
        <fullName evidence="4">High frequency lysogenization protein HflD homolog</fullName>
    </recommendedName>
</protein>
<dbReference type="PANTHER" id="PTHR38100:SF1">
    <property type="entry name" value="HIGH FREQUENCY LYSOGENIZATION PROTEIN HFLD"/>
    <property type="match status" value="1"/>
</dbReference>
<accession>A0A451D0I2</accession>
<dbReference type="GO" id="GO:0005886">
    <property type="term" value="C:plasma membrane"/>
    <property type="evidence" value="ECO:0007669"/>
    <property type="project" value="UniProtKB-SubCell"/>
</dbReference>
<evidence type="ECO:0000313" key="6">
    <source>
        <dbReference type="Proteomes" id="UP000294364"/>
    </source>
</evidence>
<proteinExistence type="inferred from homology"/>
<evidence type="ECO:0000313" key="5">
    <source>
        <dbReference type="EMBL" id="VFP78965.1"/>
    </source>
</evidence>
<keyword evidence="2 4" id="KW-0963">Cytoplasm</keyword>
<gene>
    <name evidence="4 5" type="primary">hflD</name>
    <name evidence="5" type="ORF">ERCICURT3053_618</name>
</gene>
<dbReference type="InterPro" id="IPR007451">
    <property type="entry name" value="HflD"/>
</dbReference>